<dbReference type="InterPro" id="IPR004555">
    <property type="entry name" value="G6PDH_assembly_OpcA"/>
</dbReference>
<feature type="domain" description="Glucose-6-phosphate dehydrogenase assembly protein OpcA N-terminal" evidence="2">
    <location>
        <begin position="53"/>
        <end position="159"/>
    </location>
</feature>
<evidence type="ECO:0000313" key="5">
    <source>
        <dbReference type="Proteomes" id="UP000000492"/>
    </source>
</evidence>
<evidence type="ECO:0000256" key="1">
    <source>
        <dbReference type="SAM" id="MobiDB-lite"/>
    </source>
</evidence>
<dbReference type="Pfam" id="PF10128">
    <property type="entry name" value="OpcA_G6PD_assem"/>
    <property type="match status" value="1"/>
</dbReference>
<dbReference type="PANTHER" id="PTHR38658">
    <property type="entry name" value="OXPP CYCLE PROTEIN OPCA-RELATED"/>
    <property type="match status" value="1"/>
</dbReference>
<evidence type="ECO:0008006" key="6">
    <source>
        <dbReference type="Google" id="ProtNLM"/>
    </source>
</evidence>
<keyword evidence="5" id="KW-1185">Reference proteome</keyword>
<dbReference type="HOGENOM" id="CLU_046988_1_0_11"/>
<feature type="compositionally biased region" description="Basic and acidic residues" evidence="1">
    <location>
        <begin position="320"/>
        <end position="340"/>
    </location>
</feature>
<feature type="domain" description="Glucose-6-phosphate dehydrogenase assembly protein OpcA C-terminal" evidence="3">
    <location>
        <begin position="166"/>
        <end position="306"/>
    </location>
</feature>
<dbReference type="InterPro" id="IPR046802">
    <property type="entry name" value="OpcA_G6PD_C"/>
</dbReference>
<dbReference type="STRING" id="662755.CRES_1076"/>
<dbReference type="eggNOG" id="COG3429">
    <property type="taxonomic scope" value="Bacteria"/>
</dbReference>
<dbReference type="Pfam" id="PF20171">
    <property type="entry name" value="OpcA_G6PD_C"/>
    <property type="match status" value="1"/>
</dbReference>
<sequence length="349" mass="38648">MIIDLPNTHTHDVTRRLREIRDERGQLTSGRVLTLIVVATDEDDLDVIIDATHEASREHPARVLLLVTHRKSAAARLDAQIRLGGDAGASEIIVMHVHGELSAHRDSVVTPLLLPDTPIVAWWPTHGPRNPASDPIGALATRRITDSLFDEDPDALYRRRMTYAHGDSDMAWSRITLWRGLLASLLDQPPHEDILAAEVTGPLEDPSADIAAGWLADRLDVPVTRKVSGSPAVPLDAEGKECFGVESIVLRRTDTDITVRVNSAHTAECTVGETTRVVTFGRRELYECLAEELRHLDADYAFGHALRGLARVSRPHRGRKGTDRSRLDGRDRWTGGRDDSQFDVQASLR</sequence>
<organism evidence="4 5">
    <name type="scientific">Corynebacterium resistens (strain DSM 45100 / JCM 12819 / GTC 2026 / SICGH 158)</name>
    <dbReference type="NCBI Taxonomy" id="662755"/>
    <lineage>
        <taxon>Bacteria</taxon>
        <taxon>Bacillati</taxon>
        <taxon>Actinomycetota</taxon>
        <taxon>Actinomycetes</taxon>
        <taxon>Mycobacteriales</taxon>
        <taxon>Corynebacteriaceae</taxon>
        <taxon>Corynebacterium</taxon>
    </lineage>
</organism>
<dbReference type="Proteomes" id="UP000000492">
    <property type="component" value="Chromosome"/>
</dbReference>
<dbReference type="PANTHER" id="PTHR38658:SF1">
    <property type="entry name" value="OXPP CYCLE PROTEIN OPCA-RELATED"/>
    <property type="match status" value="1"/>
</dbReference>
<proteinExistence type="predicted"/>
<evidence type="ECO:0000259" key="3">
    <source>
        <dbReference type="Pfam" id="PF20171"/>
    </source>
</evidence>
<reference evidence="4 5" key="1">
    <citation type="journal article" date="2012" name="BMC Genomics">
        <title>Complete genome sequence, lifestyle, and multi-drug resistance of the human pathogen Corynebacterium resistens DSM 45100 isolated from blood samples of a leukemia patient.</title>
        <authorList>
            <person name="Schroder J."/>
            <person name="Maus I."/>
            <person name="Meyer K."/>
            <person name="Wordemann S."/>
            <person name="Blom J."/>
            <person name="Jaenicke S."/>
            <person name="Schneider J."/>
            <person name="Trost E."/>
            <person name="Tauch A."/>
        </authorList>
    </citation>
    <scope>NUCLEOTIDE SEQUENCE [LARGE SCALE GENOMIC DNA]</scope>
    <source>
        <strain evidence="5">DSM 45100 / JCM 12819 / CCUG 50093 / GTC 2026 / SICGH 158</strain>
    </source>
</reference>
<dbReference type="EMBL" id="CP002857">
    <property type="protein sequence ID" value="AEI09432.1"/>
    <property type="molecule type" value="Genomic_DNA"/>
</dbReference>
<evidence type="ECO:0000259" key="2">
    <source>
        <dbReference type="Pfam" id="PF10128"/>
    </source>
</evidence>
<name>F8E2L9_CORRG</name>
<dbReference type="KEGG" id="crd:CRES_1076"/>
<dbReference type="AlphaFoldDB" id="F8E2L9"/>
<evidence type="ECO:0000313" key="4">
    <source>
        <dbReference type="EMBL" id="AEI09432.1"/>
    </source>
</evidence>
<accession>F8E2L9</accession>
<protein>
    <recommendedName>
        <fullName evidence="6">Oxppcycle protein OpcA</fullName>
    </recommendedName>
</protein>
<gene>
    <name evidence="4" type="primary">opcA</name>
    <name evidence="4" type="ordered locus">CRES_1076</name>
</gene>
<feature type="region of interest" description="Disordered" evidence="1">
    <location>
        <begin position="314"/>
        <end position="349"/>
    </location>
</feature>
<dbReference type="RefSeq" id="WP_013888447.1">
    <property type="nucleotide sequence ID" value="NC_015673.1"/>
</dbReference>
<dbReference type="InterPro" id="IPR046801">
    <property type="entry name" value="OpcA_G6PD_N"/>
</dbReference>
<dbReference type="OrthoDB" id="128564at2"/>